<feature type="domain" description="Methyltransferase" evidence="1">
    <location>
        <begin position="326"/>
        <end position="478"/>
    </location>
</feature>
<dbReference type="CDD" id="cd02440">
    <property type="entry name" value="AdoMet_MTases"/>
    <property type="match status" value="1"/>
</dbReference>
<dbReference type="PANTHER" id="PTHR13369:SF3">
    <property type="entry name" value="METHYLTRANSFERASE DOMAIN-CONTAINING PROTEIN"/>
    <property type="match status" value="1"/>
</dbReference>
<dbReference type="VEuPathDB" id="AmoebaDB:NfTy_007990"/>
<evidence type="ECO:0000313" key="2">
    <source>
        <dbReference type="EMBL" id="KAF0973028.1"/>
    </source>
</evidence>
<dbReference type="VEuPathDB" id="AmoebaDB:NF0023130"/>
<proteinExistence type="predicted"/>
<dbReference type="InterPro" id="IPR029063">
    <property type="entry name" value="SAM-dependent_MTases_sf"/>
</dbReference>
<comment type="caution">
    <text evidence="2">The sequence shown here is derived from an EMBL/GenBank/DDBJ whole genome shotgun (WGS) entry which is preliminary data.</text>
</comment>
<evidence type="ECO:0000259" key="1">
    <source>
        <dbReference type="Pfam" id="PF13679"/>
    </source>
</evidence>
<dbReference type="GO" id="GO:0005737">
    <property type="term" value="C:cytoplasm"/>
    <property type="evidence" value="ECO:0007669"/>
    <property type="project" value="TreeGrafter"/>
</dbReference>
<evidence type="ECO:0000313" key="3">
    <source>
        <dbReference type="Proteomes" id="UP000444721"/>
    </source>
</evidence>
<dbReference type="EMBL" id="VFQX01000063">
    <property type="protein sequence ID" value="KAF0973028.1"/>
    <property type="molecule type" value="Genomic_DNA"/>
</dbReference>
<dbReference type="OMA" id="CNTATDK"/>
<dbReference type="Proteomes" id="UP000444721">
    <property type="component" value="Unassembled WGS sequence"/>
</dbReference>
<dbReference type="Pfam" id="PF13679">
    <property type="entry name" value="Methyltransf_32"/>
    <property type="match status" value="1"/>
</dbReference>
<name>A0A6A5BGC3_NAEFO</name>
<dbReference type="SUPFAM" id="SSF53335">
    <property type="entry name" value="S-adenosyl-L-methionine-dependent methyltransferases"/>
    <property type="match status" value="1"/>
</dbReference>
<accession>A0A6A5BGC3</accession>
<dbReference type="PANTHER" id="PTHR13369">
    <property type="match status" value="1"/>
</dbReference>
<dbReference type="RefSeq" id="XP_044557741.1">
    <property type="nucleotide sequence ID" value="XM_044712573.1"/>
</dbReference>
<gene>
    <name evidence="2" type="ORF">FDP41_008692</name>
</gene>
<reference evidence="2 3" key="1">
    <citation type="journal article" date="2019" name="Sci. Rep.">
        <title>Nanopore sequencing improves the draft genome of the human pathogenic amoeba Naegleria fowleri.</title>
        <authorList>
            <person name="Liechti N."/>
            <person name="Schurch N."/>
            <person name="Bruggmann R."/>
            <person name="Wittwer M."/>
        </authorList>
    </citation>
    <scope>NUCLEOTIDE SEQUENCE [LARGE SCALE GENOMIC DNA]</scope>
    <source>
        <strain evidence="2 3">ATCC 30894</strain>
    </source>
</reference>
<dbReference type="InterPro" id="IPR025714">
    <property type="entry name" value="Methyltranfer_dom"/>
</dbReference>
<keyword evidence="3" id="KW-1185">Reference proteome</keyword>
<dbReference type="VEuPathDB" id="AmoebaDB:FDP41_008692"/>
<dbReference type="Gene3D" id="3.40.50.150">
    <property type="entry name" value="Vaccinia Virus protein VP39"/>
    <property type="match status" value="1"/>
</dbReference>
<sequence length="596" mass="68663">MLKLCATTTWINSTKTSKNKLSLFTTAQLLKNNARSSCINTSKNFGKLYLIMMKKDFSEIELFRAYHSRHLLLQNSNNGMNENVAQQQDSLLIPSSNKHLKTKLDEIMFWNKLEDYFSPNSKLEEVFVKVTLSKPSIEIPSHTTTNSDDEQQLPTKQLMINKVQVRPIQLLKEKKNSKNCNSSTSSPSPLHYQLTLFHKDKKATHQNIPSAVEAFTKIKDLLITNGYQQVLIQTPSGHNVQMILKYTSSNSSAEKTTRIESVKMVTYIEEVNSCTLDQEATSLVIIEREHNRKKHYILEEGKRIPFLVDLGIIHPESGKVLAPKFHKFKQMNHFLEIFKDTIPMSVIEQKDTLRIVDFGCGKSYLTFSLHHYLKEILKIENFQIIGLDLKEDVIEKCNALAVKYDMQQQLKFVVGDIHSFELSPHFFDQRQDKTSQVDVVVSLHACNTATDKALAQSVRWAAKCIIAVPCCHHEVYQQLKHVKNLPEDHLLFPLLKHGSLSERFCSLYTDSLRCQLLEIAGYKTNVIEFIETEHTPKNLMIRAIKHACTSNEIQQDLLIQRYLKQKQGLPVEISLEAFMQPFFERFERKAAERIVH</sequence>
<dbReference type="OrthoDB" id="10260669at2759"/>
<dbReference type="AlphaFoldDB" id="A0A6A5BGC3"/>
<protein>
    <recommendedName>
        <fullName evidence="1">Methyltransferase domain-containing protein</fullName>
    </recommendedName>
</protein>
<dbReference type="GeneID" id="68115910"/>
<organism evidence="2 3">
    <name type="scientific">Naegleria fowleri</name>
    <name type="common">Brain eating amoeba</name>
    <dbReference type="NCBI Taxonomy" id="5763"/>
    <lineage>
        <taxon>Eukaryota</taxon>
        <taxon>Discoba</taxon>
        <taxon>Heterolobosea</taxon>
        <taxon>Tetramitia</taxon>
        <taxon>Eutetramitia</taxon>
        <taxon>Vahlkampfiidae</taxon>
        <taxon>Naegleria</taxon>
    </lineage>
</organism>